<dbReference type="CDD" id="cd00130">
    <property type="entry name" value="PAS"/>
    <property type="match status" value="2"/>
</dbReference>
<feature type="modified residue" description="4-aspartylphosphate" evidence="15">
    <location>
        <position position="918"/>
    </location>
</feature>
<dbReference type="PROSITE" id="PS50109">
    <property type="entry name" value="HIS_KIN"/>
    <property type="match status" value="1"/>
</dbReference>
<keyword evidence="25" id="KW-1185">Reference proteome</keyword>
<dbReference type="SUPFAM" id="SSF55785">
    <property type="entry name" value="PYP-like sensor domain (PAS domain)"/>
    <property type="match status" value="2"/>
</dbReference>
<dbReference type="InterPro" id="IPR000014">
    <property type="entry name" value="PAS"/>
</dbReference>
<dbReference type="PANTHER" id="PTHR45339:SF1">
    <property type="entry name" value="HYBRID SIGNAL TRANSDUCTION HISTIDINE KINASE J"/>
    <property type="match status" value="1"/>
</dbReference>
<dbReference type="InterPro" id="IPR011006">
    <property type="entry name" value="CheY-like_superfamily"/>
</dbReference>
<evidence type="ECO:0000256" key="17">
    <source>
        <dbReference type="SAM" id="Phobius"/>
    </source>
</evidence>
<evidence type="ECO:0000256" key="5">
    <source>
        <dbReference type="ARBA" id="ARBA00022553"/>
    </source>
</evidence>
<feature type="domain" description="PAS" evidence="20">
    <location>
        <begin position="367"/>
        <end position="401"/>
    </location>
</feature>
<dbReference type="Gene3D" id="3.30.450.20">
    <property type="entry name" value="PAS domain"/>
    <property type="match status" value="3"/>
</dbReference>
<keyword evidence="13 17" id="KW-0472">Membrane</keyword>
<evidence type="ECO:0000256" key="7">
    <source>
        <dbReference type="ARBA" id="ARBA00022692"/>
    </source>
</evidence>
<dbReference type="CDD" id="cd16922">
    <property type="entry name" value="HATPase_EvgS-ArcB-TorS-like"/>
    <property type="match status" value="1"/>
</dbReference>
<dbReference type="Gene3D" id="1.10.287.130">
    <property type="match status" value="1"/>
</dbReference>
<evidence type="ECO:0000256" key="1">
    <source>
        <dbReference type="ARBA" id="ARBA00000085"/>
    </source>
</evidence>
<dbReference type="InterPro" id="IPR008207">
    <property type="entry name" value="Sig_transdc_His_kin_Hpt_dom"/>
</dbReference>
<dbReference type="PROSITE" id="PS50112">
    <property type="entry name" value="PAS"/>
    <property type="match status" value="2"/>
</dbReference>
<dbReference type="SUPFAM" id="SSF47384">
    <property type="entry name" value="Homodimeric domain of signal transducing histidine kinase"/>
    <property type="match status" value="1"/>
</dbReference>
<proteinExistence type="predicted"/>
<feature type="transmembrane region" description="Helical" evidence="17">
    <location>
        <begin position="6"/>
        <end position="29"/>
    </location>
</feature>
<dbReference type="InterPro" id="IPR003660">
    <property type="entry name" value="HAMP_dom"/>
</dbReference>
<dbReference type="InterPro" id="IPR000700">
    <property type="entry name" value="PAS-assoc_C"/>
</dbReference>
<keyword evidence="12" id="KW-0902">Two-component regulatory system</keyword>
<feature type="domain" description="PAC" evidence="21">
    <location>
        <begin position="441"/>
        <end position="493"/>
    </location>
</feature>
<evidence type="ECO:0000256" key="8">
    <source>
        <dbReference type="ARBA" id="ARBA00022741"/>
    </source>
</evidence>
<evidence type="ECO:0000256" key="10">
    <source>
        <dbReference type="ARBA" id="ARBA00022840"/>
    </source>
</evidence>
<keyword evidence="9" id="KW-0418">Kinase</keyword>
<evidence type="ECO:0000256" key="9">
    <source>
        <dbReference type="ARBA" id="ARBA00022777"/>
    </source>
</evidence>
<dbReference type="SMART" id="SM00448">
    <property type="entry name" value="REC"/>
    <property type="match status" value="2"/>
</dbReference>
<dbReference type="PROSITE" id="PS50113">
    <property type="entry name" value="PAC"/>
    <property type="match status" value="2"/>
</dbReference>
<reference evidence="24 25" key="1">
    <citation type="journal article" date="2023" name="Genome Announc.">
        <title>Pan-Genome Analyses of the Genus Cohnella and Proposal of the Novel Species Cohnella silvisoli sp. nov., Isolated from Forest Soil.</title>
        <authorList>
            <person name="Wang C."/>
            <person name="Mao L."/>
            <person name="Bao G."/>
            <person name="Zhu H."/>
        </authorList>
    </citation>
    <scope>NUCLEOTIDE SEQUENCE [LARGE SCALE GENOMIC DNA]</scope>
    <source>
        <strain evidence="24 25">NL03-T5-1</strain>
    </source>
</reference>
<dbReference type="SUPFAM" id="SSF47226">
    <property type="entry name" value="Histidine-containing phosphotransfer domain, HPT domain"/>
    <property type="match status" value="1"/>
</dbReference>
<evidence type="ECO:0000259" key="21">
    <source>
        <dbReference type="PROSITE" id="PS50113"/>
    </source>
</evidence>
<feature type="modified residue" description="4-aspartylphosphate" evidence="15">
    <location>
        <position position="1064"/>
    </location>
</feature>
<organism evidence="24 25">
    <name type="scientific">Cohnella silvisoli</name>
    <dbReference type="NCBI Taxonomy" id="2873699"/>
    <lineage>
        <taxon>Bacteria</taxon>
        <taxon>Bacillati</taxon>
        <taxon>Bacillota</taxon>
        <taxon>Bacilli</taxon>
        <taxon>Bacillales</taxon>
        <taxon>Paenibacillaceae</taxon>
        <taxon>Cohnella</taxon>
    </lineage>
</organism>
<dbReference type="SUPFAM" id="SSF52172">
    <property type="entry name" value="CheY-like"/>
    <property type="match status" value="2"/>
</dbReference>
<dbReference type="Pfam" id="PF00672">
    <property type="entry name" value="HAMP"/>
    <property type="match status" value="1"/>
</dbReference>
<gene>
    <name evidence="24" type="ORF">QJS35_21560</name>
</gene>
<dbReference type="SMART" id="SM00091">
    <property type="entry name" value="PAS"/>
    <property type="match status" value="2"/>
</dbReference>
<evidence type="ECO:0000259" key="18">
    <source>
        <dbReference type="PROSITE" id="PS50109"/>
    </source>
</evidence>
<dbReference type="InterPro" id="IPR001610">
    <property type="entry name" value="PAC"/>
</dbReference>
<accession>A0ABV1KXY6</accession>
<feature type="domain" description="HPt" evidence="23">
    <location>
        <begin position="1167"/>
        <end position="1264"/>
    </location>
</feature>
<dbReference type="InterPro" id="IPR035965">
    <property type="entry name" value="PAS-like_dom_sf"/>
</dbReference>
<dbReference type="InterPro" id="IPR001789">
    <property type="entry name" value="Sig_transdc_resp-reg_receiver"/>
</dbReference>
<evidence type="ECO:0000256" key="16">
    <source>
        <dbReference type="SAM" id="Coils"/>
    </source>
</evidence>
<dbReference type="InterPro" id="IPR036641">
    <property type="entry name" value="HPT_dom_sf"/>
</dbReference>
<dbReference type="PRINTS" id="PR00344">
    <property type="entry name" value="BCTRLSENSOR"/>
</dbReference>
<keyword evidence="11 17" id="KW-1133">Transmembrane helix</keyword>
<dbReference type="SUPFAM" id="SSF158472">
    <property type="entry name" value="HAMP domain-like"/>
    <property type="match status" value="1"/>
</dbReference>
<feature type="domain" description="PAS" evidence="20">
    <location>
        <begin position="490"/>
        <end position="527"/>
    </location>
</feature>
<dbReference type="InterPro" id="IPR013767">
    <property type="entry name" value="PAS_fold"/>
</dbReference>
<dbReference type="InterPro" id="IPR003594">
    <property type="entry name" value="HATPase_dom"/>
</dbReference>
<evidence type="ECO:0000256" key="11">
    <source>
        <dbReference type="ARBA" id="ARBA00022989"/>
    </source>
</evidence>
<dbReference type="Gene3D" id="1.10.8.500">
    <property type="entry name" value="HAMP domain in histidine kinase"/>
    <property type="match status" value="1"/>
</dbReference>
<dbReference type="Proteomes" id="UP001493487">
    <property type="component" value="Unassembled WGS sequence"/>
</dbReference>
<name>A0ABV1KXY6_9BACL</name>
<dbReference type="SUPFAM" id="SSF55874">
    <property type="entry name" value="ATPase domain of HSP90 chaperone/DNA topoisomerase II/histidine kinase"/>
    <property type="match status" value="1"/>
</dbReference>
<dbReference type="SMART" id="SM00388">
    <property type="entry name" value="HisKA"/>
    <property type="match status" value="1"/>
</dbReference>
<dbReference type="PANTHER" id="PTHR45339">
    <property type="entry name" value="HYBRID SIGNAL TRANSDUCTION HISTIDINE KINASE J"/>
    <property type="match status" value="1"/>
</dbReference>
<dbReference type="SMART" id="SM00304">
    <property type="entry name" value="HAMP"/>
    <property type="match status" value="1"/>
</dbReference>
<keyword evidence="4" id="KW-1003">Cell membrane</keyword>
<evidence type="ECO:0000259" key="22">
    <source>
        <dbReference type="PROSITE" id="PS50885"/>
    </source>
</evidence>
<feature type="domain" description="PAC" evidence="21">
    <location>
        <begin position="562"/>
        <end position="614"/>
    </location>
</feature>
<evidence type="ECO:0000256" key="12">
    <source>
        <dbReference type="ARBA" id="ARBA00023012"/>
    </source>
</evidence>
<dbReference type="SMART" id="SM00086">
    <property type="entry name" value="PAC"/>
    <property type="match status" value="2"/>
</dbReference>
<evidence type="ECO:0000256" key="4">
    <source>
        <dbReference type="ARBA" id="ARBA00022475"/>
    </source>
</evidence>
<dbReference type="CDD" id="cd06225">
    <property type="entry name" value="HAMP"/>
    <property type="match status" value="1"/>
</dbReference>
<dbReference type="Gene3D" id="3.40.50.2300">
    <property type="match status" value="2"/>
</dbReference>
<feature type="domain" description="Histidine kinase" evidence="18">
    <location>
        <begin position="632"/>
        <end position="853"/>
    </location>
</feature>
<evidence type="ECO:0000259" key="23">
    <source>
        <dbReference type="PROSITE" id="PS50894"/>
    </source>
</evidence>
<dbReference type="InterPro" id="IPR005467">
    <property type="entry name" value="His_kinase_dom"/>
</dbReference>
<dbReference type="Gene3D" id="3.30.565.10">
    <property type="entry name" value="Histidine kinase-like ATPase, C-terminal domain"/>
    <property type="match status" value="1"/>
</dbReference>
<dbReference type="InterPro" id="IPR036890">
    <property type="entry name" value="HATPase_C_sf"/>
</dbReference>
<dbReference type="Gene3D" id="1.20.120.160">
    <property type="entry name" value="HPT domain"/>
    <property type="match status" value="1"/>
</dbReference>
<keyword evidence="5 15" id="KW-0597">Phosphoprotein</keyword>
<dbReference type="InterPro" id="IPR004358">
    <property type="entry name" value="Sig_transdc_His_kin-like_C"/>
</dbReference>
<feature type="transmembrane region" description="Helical" evidence="17">
    <location>
        <begin position="276"/>
        <end position="299"/>
    </location>
</feature>
<keyword evidence="8" id="KW-0547">Nucleotide-binding</keyword>
<evidence type="ECO:0000256" key="2">
    <source>
        <dbReference type="ARBA" id="ARBA00004651"/>
    </source>
</evidence>
<protein>
    <recommendedName>
        <fullName evidence="3">histidine kinase</fullName>
        <ecNumber evidence="3">2.7.13.3</ecNumber>
    </recommendedName>
</protein>
<evidence type="ECO:0000256" key="6">
    <source>
        <dbReference type="ARBA" id="ARBA00022679"/>
    </source>
</evidence>
<evidence type="ECO:0000256" key="13">
    <source>
        <dbReference type="ARBA" id="ARBA00023136"/>
    </source>
</evidence>
<dbReference type="CDD" id="cd17546">
    <property type="entry name" value="REC_hyHK_CKI1_RcsC-like"/>
    <property type="match status" value="1"/>
</dbReference>
<dbReference type="Pfam" id="PF00989">
    <property type="entry name" value="PAS"/>
    <property type="match status" value="2"/>
</dbReference>
<keyword evidence="6" id="KW-0808">Transferase</keyword>
<dbReference type="Pfam" id="PF01627">
    <property type="entry name" value="Hpt"/>
    <property type="match status" value="1"/>
</dbReference>
<dbReference type="Pfam" id="PF00072">
    <property type="entry name" value="Response_reg"/>
    <property type="match status" value="1"/>
</dbReference>
<feature type="domain" description="HAMP" evidence="22">
    <location>
        <begin position="301"/>
        <end position="354"/>
    </location>
</feature>
<feature type="domain" description="Response regulatory" evidence="19">
    <location>
        <begin position="1015"/>
        <end position="1131"/>
    </location>
</feature>
<keyword evidence="10" id="KW-0067">ATP-binding</keyword>
<dbReference type="InterPro" id="IPR003661">
    <property type="entry name" value="HisK_dim/P_dom"/>
</dbReference>
<dbReference type="EMBL" id="JASKHM010000013">
    <property type="protein sequence ID" value="MEQ4484979.1"/>
    <property type="molecule type" value="Genomic_DNA"/>
</dbReference>
<dbReference type="NCBIfam" id="TIGR00229">
    <property type="entry name" value="sensory_box"/>
    <property type="match status" value="2"/>
</dbReference>
<dbReference type="CDD" id="cd00082">
    <property type="entry name" value="HisKA"/>
    <property type="match status" value="1"/>
</dbReference>
<evidence type="ECO:0000313" key="24">
    <source>
        <dbReference type="EMBL" id="MEQ4484979.1"/>
    </source>
</evidence>
<keyword evidence="16" id="KW-0175">Coiled coil</keyword>
<sequence>MFRSLRFKIVVVLVLINIISFTAMSLINLEISNKQMNKQLVTHSLTNLKNTIANLNTMLSLRMKEAELMSRSIPLRLKSLGEQLVYLKLETPSSNLIALHIGIADRNGTMKLTDNSTLPVDHMEAYQSALRGISAYADPELDSDGNPVLWLMVPQYNSINGVEGVIGFALDSYRMFNDPLSVEQNGYKDSAIVLIDWDMNLLHYKDRSLILKRNYIKDVPSLLDFANQIRTSEEGFGEAPVFTRVLKMFYVRIPGHDWYAVFSVAKKEFEAPLQRALWINMALIALTEMILGSILYILAERSILGRLKQVVAVTQKVAAGNFYTQPLRIKSKDEMGLLSSSINGMIDNLQDLFEPFQAFIRHNQYAMIVTDSRFVITSYNKRAEEMLGYGENEVVGRKSLLLWHDREQLQERANFYTVKLNRQINPDETVLFVLSHQGFLPDWEWTWINREGSRMLVSLNPSVMRHPDGTIKGYVLIARDISDIKKAVETNTRLLEIIESAHDMIASFDMRGRIFYLNRAGHAFLGIGALNEQNNRLSHYMPIPTTVRFADGLTEAQKHGFWQNEIEFIGADGDVQMASINVVAHVTEDGKDSFFSTIVRDISDQKEIQRQLVRAKDEADEANEAKSSFLARMSHEIRTPLNGIIGLSYLLQRSELTEIQEDYIRQVSDSSQNLLRILNDILDFSKLEADKLALEQVPFRLEESMQRLSGIFAVLLGPKPVDFILNVDPLIPAWLIGDPTRLEQVLLNLGSNAIKFTNYGLIEMSISLTSISNGQASLKFCVQDSGIGMTEQQRAQLFMPFVQADEKTSRKYGGTGLGLVISHTLVERMGGHIGVESTYLVGSTFTFELTLQVDDNKTVTGTNKNLDLNILVLEDHPQVADYWRKLLISMGCDVAALSEWKQAQPLLLQQKWDLFIVDMEAGDMHGEETWAVWKTELDAQGIQVISSTTLLGRDALQHLSDNLKPAAVLVKPASALQVLQALQVISNHVHYSSLQENDAIYPRTPGEDPLLNKLRILVVDDQVINRLVAKQLLEQQGFEVATVENGLEALLVLEQSTMDLVLMDLHMPDMDGCEVTRLIRKRFNMKELPIIALTADVTEEQHYKCLAAGMNDIITKPIQPDLLFSTLSRWLPSTQSSPAVNAEKDEESWPDTPGLNVPLALLRLDGKSGLYLKLLDKFLQQYSDTESRLHRFLKDGDRDNAIRLVHSLSGTAGHLGAVGIQQSAATAERILHEHGSLTEMLEELGVELRQTFETIQNLLLQKRS</sequence>
<dbReference type="InterPro" id="IPR036097">
    <property type="entry name" value="HisK_dim/P_sf"/>
</dbReference>
<feature type="coiled-coil region" evidence="16">
    <location>
        <begin position="605"/>
        <end position="632"/>
    </location>
</feature>
<dbReference type="PROSITE" id="PS50110">
    <property type="entry name" value="RESPONSE_REGULATORY"/>
    <property type="match status" value="2"/>
</dbReference>
<dbReference type="EC" id="2.7.13.3" evidence="3"/>
<dbReference type="PROSITE" id="PS50885">
    <property type="entry name" value="HAMP"/>
    <property type="match status" value="1"/>
</dbReference>
<comment type="subcellular location">
    <subcellularLocation>
        <location evidence="2">Cell membrane</location>
        <topology evidence="2">Multi-pass membrane protein</topology>
    </subcellularLocation>
</comment>
<comment type="caution">
    <text evidence="24">The sequence shown here is derived from an EMBL/GenBank/DDBJ whole genome shotgun (WGS) entry which is preliminary data.</text>
</comment>
<dbReference type="Pfam" id="PF00512">
    <property type="entry name" value="HisKA"/>
    <property type="match status" value="1"/>
</dbReference>
<dbReference type="SMART" id="SM00387">
    <property type="entry name" value="HATPase_c"/>
    <property type="match status" value="1"/>
</dbReference>
<comment type="catalytic activity">
    <reaction evidence="1">
        <text>ATP + protein L-histidine = ADP + protein N-phospho-L-histidine.</text>
        <dbReference type="EC" id="2.7.13.3"/>
    </reaction>
</comment>
<keyword evidence="7 17" id="KW-0812">Transmembrane</keyword>
<evidence type="ECO:0000313" key="25">
    <source>
        <dbReference type="Proteomes" id="UP001493487"/>
    </source>
</evidence>
<feature type="modified residue" description="Phosphohistidine" evidence="14">
    <location>
        <position position="1206"/>
    </location>
</feature>
<evidence type="ECO:0000259" key="19">
    <source>
        <dbReference type="PROSITE" id="PS50110"/>
    </source>
</evidence>
<feature type="domain" description="Response regulatory" evidence="19">
    <location>
        <begin position="869"/>
        <end position="986"/>
    </location>
</feature>
<evidence type="ECO:0000259" key="20">
    <source>
        <dbReference type="PROSITE" id="PS50112"/>
    </source>
</evidence>
<evidence type="ECO:0000256" key="3">
    <source>
        <dbReference type="ARBA" id="ARBA00012438"/>
    </source>
</evidence>
<dbReference type="RefSeq" id="WP_232184812.1">
    <property type="nucleotide sequence ID" value="NZ_JAIOAP010000003.1"/>
</dbReference>
<dbReference type="Pfam" id="PF02518">
    <property type="entry name" value="HATPase_c"/>
    <property type="match status" value="1"/>
</dbReference>
<evidence type="ECO:0000256" key="14">
    <source>
        <dbReference type="PROSITE-ProRule" id="PRU00110"/>
    </source>
</evidence>
<dbReference type="PROSITE" id="PS50894">
    <property type="entry name" value="HPT"/>
    <property type="match status" value="1"/>
</dbReference>
<evidence type="ECO:0000256" key="15">
    <source>
        <dbReference type="PROSITE-ProRule" id="PRU00169"/>
    </source>
</evidence>